<comment type="caution">
    <text evidence="1">The sequence shown here is derived from an EMBL/GenBank/DDBJ whole genome shotgun (WGS) entry which is preliminary data.</text>
</comment>
<reference evidence="1 2" key="1">
    <citation type="submission" date="2017-03" db="EMBL/GenBank/DDBJ databases">
        <title>Whole genome sequences of fourteen strains of Bradyrhizobium canariense and one strain of Bradyrhizobium japonicum isolated from Lupinus (Papilionoideae: Genisteae) species in Algeria.</title>
        <authorList>
            <person name="Crovadore J."/>
            <person name="Chekireb D."/>
            <person name="Brachmann A."/>
            <person name="Chablais R."/>
            <person name="Cochard B."/>
            <person name="Lefort F."/>
        </authorList>
    </citation>
    <scope>NUCLEOTIDE SEQUENCE [LARGE SCALE GENOMIC DNA]</scope>
    <source>
        <strain evidence="1 2">UBMAN05</strain>
    </source>
</reference>
<name>A0ABX3WZ13_9BRAD</name>
<evidence type="ECO:0000313" key="2">
    <source>
        <dbReference type="Proteomes" id="UP000193884"/>
    </source>
</evidence>
<protein>
    <submittedName>
        <fullName evidence="1">Uncharacterized protein</fullName>
    </submittedName>
</protein>
<dbReference type="EMBL" id="NAFK01000170">
    <property type="protein sequence ID" value="OSJ25038.1"/>
    <property type="molecule type" value="Genomic_DNA"/>
</dbReference>
<proteinExistence type="predicted"/>
<dbReference type="Proteomes" id="UP000193884">
    <property type="component" value="Unassembled WGS sequence"/>
</dbReference>
<accession>A0ABX3WZ13</accession>
<sequence>MRFLSSAAVIASGESVIRSIVETYLEPNRDLAEIRAGMEKGALDPLREFSNACRAELQYLKLPSSR</sequence>
<evidence type="ECO:0000313" key="1">
    <source>
        <dbReference type="EMBL" id="OSJ25038.1"/>
    </source>
</evidence>
<gene>
    <name evidence="1" type="ORF">BST63_24325</name>
</gene>
<organism evidence="1 2">
    <name type="scientific">Bradyrhizobium canariense</name>
    <dbReference type="NCBI Taxonomy" id="255045"/>
    <lineage>
        <taxon>Bacteria</taxon>
        <taxon>Pseudomonadati</taxon>
        <taxon>Pseudomonadota</taxon>
        <taxon>Alphaproteobacteria</taxon>
        <taxon>Hyphomicrobiales</taxon>
        <taxon>Nitrobacteraceae</taxon>
        <taxon>Bradyrhizobium</taxon>
    </lineage>
</organism>
<keyword evidence="2" id="KW-1185">Reference proteome</keyword>